<dbReference type="PROSITE" id="PS00061">
    <property type="entry name" value="ADH_SHORT"/>
    <property type="match status" value="1"/>
</dbReference>
<keyword evidence="2" id="KW-0560">Oxidoreductase</keyword>
<dbReference type="NCBIfam" id="NF047420">
    <property type="entry name" value="EF_P_mod_YmfI"/>
    <property type="match status" value="1"/>
</dbReference>
<dbReference type="PRINTS" id="PR00080">
    <property type="entry name" value="SDRFAMILY"/>
</dbReference>
<dbReference type="Gene3D" id="3.40.50.720">
    <property type="entry name" value="NAD(P)-binding Rossmann-like Domain"/>
    <property type="match status" value="1"/>
</dbReference>
<organism evidence="4 5">
    <name type="scientific">Petrocella atlantisensis</name>
    <dbReference type="NCBI Taxonomy" id="2173034"/>
    <lineage>
        <taxon>Bacteria</taxon>
        <taxon>Bacillati</taxon>
        <taxon>Bacillota</taxon>
        <taxon>Clostridia</taxon>
        <taxon>Lachnospirales</taxon>
        <taxon>Vallitaleaceae</taxon>
        <taxon>Petrocella</taxon>
    </lineage>
</organism>
<name>A0A3P7P9S6_9FIRM</name>
<dbReference type="FunFam" id="3.40.50.720:FF:000173">
    <property type="entry name" value="3-oxoacyl-[acyl-carrier protein] reductase"/>
    <property type="match status" value="1"/>
</dbReference>
<dbReference type="RefSeq" id="WP_125136333.1">
    <property type="nucleotide sequence ID" value="NZ_LR130778.1"/>
</dbReference>
<dbReference type="NCBIfam" id="NF009466">
    <property type="entry name" value="PRK12826.1-2"/>
    <property type="match status" value="1"/>
</dbReference>
<dbReference type="PANTHER" id="PTHR42879:SF2">
    <property type="entry name" value="3-OXOACYL-[ACYL-CARRIER-PROTEIN] REDUCTASE FABG"/>
    <property type="match status" value="1"/>
</dbReference>
<dbReference type="PANTHER" id="PTHR42879">
    <property type="entry name" value="3-OXOACYL-(ACYL-CARRIER-PROTEIN) REDUCTASE"/>
    <property type="match status" value="1"/>
</dbReference>
<dbReference type="EMBL" id="LR130778">
    <property type="protein sequence ID" value="VDN46913.1"/>
    <property type="molecule type" value="Genomic_DNA"/>
</dbReference>
<dbReference type="NCBIfam" id="NF005559">
    <property type="entry name" value="PRK07231.1"/>
    <property type="match status" value="1"/>
</dbReference>
<dbReference type="PRINTS" id="PR00081">
    <property type="entry name" value="GDHRDH"/>
</dbReference>
<keyword evidence="3" id="KW-0443">Lipid metabolism</keyword>
<evidence type="ECO:0000256" key="2">
    <source>
        <dbReference type="ARBA" id="ARBA00023002"/>
    </source>
</evidence>
<dbReference type="CDD" id="cd05233">
    <property type="entry name" value="SDR_c"/>
    <property type="match status" value="1"/>
</dbReference>
<evidence type="ECO:0000313" key="5">
    <source>
        <dbReference type="Proteomes" id="UP000279029"/>
    </source>
</evidence>
<accession>A0A3P7P9S6</accession>
<proteinExistence type="inferred from homology"/>
<gene>
    <name evidence="4" type="ORF">PATL70BA_1039</name>
</gene>
<dbReference type="AlphaFoldDB" id="A0A3P7P9S6"/>
<dbReference type="GO" id="GO:0016491">
    <property type="term" value="F:oxidoreductase activity"/>
    <property type="evidence" value="ECO:0007669"/>
    <property type="project" value="UniProtKB-KW"/>
</dbReference>
<evidence type="ECO:0000256" key="3">
    <source>
        <dbReference type="ARBA" id="ARBA00023221"/>
    </source>
</evidence>
<dbReference type="Pfam" id="PF13561">
    <property type="entry name" value="adh_short_C2"/>
    <property type="match status" value="1"/>
</dbReference>
<sequence>MTKKPVALVTGASRGIGEAIALTLAEHGYDLVITSQKSQVDLENVARKIENKGARCLWMTSDVASYEDTKKLFDNIADFTDHLDLLINNAAFSYIGLLTDMSEKTWHRLLNINLTGLFHTSKFAIPMMVARKKGVILNISSIWGDMGASCEVAYSASKGGVNSFTKALAKELAPSNIRVNAVACGVIDTQMNAWLSAADKDTLISDIGLGRMGTPQDVANTVLFLASDHSEYITGQIITVDGGI</sequence>
<dbReference type="InterPro" id="IPR002347">
    <property type="entry name" value="SDR_fam"/>
</dbReference>
<protein>
    <submittedName>
        <fullName evidence="4">3-oxoacyl-ACP reductase</fullName>
    </submittedName>
</protein>
<dbReference type="GO" id="GO:0032787">
    <property type="term" value="P:monocarboxylic acid metabolic process"/>
    <property type="evidence" value="ECO:0007669"/>
    <property type="project" value="UniProtKB-ARBA"/>
</dbReference>
<dbReference type="InterPro" id="IPR050259">
    <property type="entry name" value="SDR"/>
</dbReference>
<dbReference type="Proteomes" id="UP000279029">
    <property type="component" value="Chromosome"/>
</dbReference>
<keyword evidence="3" id="KW-0753">Steroid metabolism</keyword>
<keyword evidence="5" id="KW-1185">Reference proteome</keyword>
<dbReference type="OrthoDB" id="9803333at2"/>
<dbReference type="KEGG" id="cbar:PATL70BA_1039"/>
<dbReference type="GO" id="GO:0008202">
    <property type="term" value="P:steroid metabolic process"/>
    <property type="evidence" value="ECO:0007669"/>
    <property type="project" value="UniProtKB-KW"/>
</dbReference>
<reference evidence="4 5" key="1">
    <citation type="submission" date="2018-09" db="EMBL/GenBank/DDBJ databases">
        <authorList>
            <person name="Postec A."/>
        </authorList>
    </citation>
    <scope>NUCLEOTIDE SEQUENCE [LARGE SCALE GENOMIC DNA]</scope>
    <source>
        <strain evidence="4">70B-A</strain>
    </source>
</reference>
<evidence type="ECO:0000313" key="4">
    <source>
        <dbReference type="EMBL" id="VDN46913.1"/>
    </source>
</evidence>
<evidence type="ECO:0000256" key="1">
    <source>
        <dbReference type="ARBA" id="ARBA00006484"/>
    </source>
</evidence>
<dbReference type="InterPro" id="IPR020904">
    <property type="entry name" value="Sc_DH/Rdtase_CS"/>
</dbReference>
<comment type="similarity">
    <text evidence="1">Belongs to the short-chain dehydrogenases/reductases (SDR) family.</text>
</comment>
<dbReference type="SUPFAM" id="SSF51735">
    <property type="entry name" value="NAD(P)-binding Rossmann-fold domains"/>
    <property type="match status" value="1"/>
</dbReference>
<dbReference type="InterPro" id="IPR036291">
    <property type="entry name" value="NAD(P)-bd_dom_sf"/>
</dbReference>